<reference evidence="1 2" key="1">
    <citation type="journal article" date="2023" name="Science">
        <title>Complex scaffold remodeling in plant triterpene biosynthesis.</title>
        <authorList>
            <person name="De La Pena R."/>
            <person name="Hodgson H."/>
            <person name="Liu J.C."/>
            <person name="Stephenson M.J."/>
            <person name="Martin A.C."/>
            <person name="Owen C."/>
            <person name="Harkess A."/>
            <person name="Leebens-Mack J."/>
            <person name="Jimenez L.E."/>
            <person name="Osbourn A."/>
            <person name="Sattely E.S."/>
        </authorList>
    </citation>
    <scope>NUCLEOTIDE SEQUENCE [LARGE SCALE GENOMIC DNA]</scope>
    <source>
        <strain evidence="2">cv. JPN11</strain>
        <tissue evidence="1">Leaf</tissue>
    </source>
</reference>
<dbReference type="EMBL" id="CM051404">
    <property type="protein sequence ID" value="KAJ4706986.1"/>
    <property type="molecule type" value="Genomic_DNA"/>
</dbReference>
<proteinExistence type="predicted"/>
<evidence type="ECO:0000313" key="1">
    <source>
        <dbReference type="EMBL" id="KAJ4706986.1"/>
    </source>
</evidence>
<evidence type="ECO:0000313" key="2">
    <source>
        <dbReference type="Proteomes" id="UP001164539"/>
    </source>
</evidence>
<sequence>MEATSLSSSSLIVPSVFTSQHLHSQKRKFCGAVSAAGRDPSCYGKYYRGQLVDESMIVLRKRMHEMKMIERNYEPPADWMDWEKQYYASYDEFICKFVGFLQSQLMNTRPSLALGILALVAVSVPASTFMVVVRLLEAANGVMSAVHLHC</sequence>
<comment type="caution">
    <text evidence="1">The sequence shown here is derived from an EMBL/GenBank/DDBJ whole genome shotgun (WGS) entry which is preliminary data.</text>
</comment>
<name>A0ACC1X6B3_MELAZ</name>
<accession>A0ACC1X6B3</accession>
<organism evidence="1 2">
    <name type="scientific">Melia azedarach</name>
    <name type="common">Chinaberry tree</name>
    <dbReference type="NCBI Taxonomy" id="155640"/>
    <lineage>
        <taxon>Eukaryota</taxon>
        <taxon>Viridiplantae</taxon>
        <taxon>Streptophyta</taxon>
        <taxon>Embryophyta</taxon>
        <taxon>Tracheophyta</taxon>
        <taxon>Spermatophyta</taxon>
        <taxon>Magnoliopsida</taxon>
        <taxon>eudicotyledons</taxon>
        <taxon>Gunneridae</taxon>
        <taxon>Pentapetalae</taxon>
        <taxon>rosids</taxon>
        <taxon>malvids</taxon>
        <taxon>Sapindales</taxon>
        <taxon>Meliaceae</taxon>
        <taxon>Melia</taxon>
    </lineage>
</organism>
<protein>
    <submittedName>
        <fullName evidence="1">Mediator of RNA polymerase II transcription subunit</fullName>
    </submittedName>
</protein>
<dbReference type="Proteomes" id="UP001164539">
    <property type="component" value="Chromosome 11"/>
</dbReference>
<keyword evidence="2" id="KW-1185">Reference proteome</keyword>
<gene>
    <name evidence="1" type="ORF">OWV82_020565</name>
</gene>